<dbReference type="EMBL" id="LYBM01000072">
    <property type="protein sequence ID" value="ODA29343.1"/>
    <property type="molecule type" value="Genomic_DNA"/>
</dbReference>
<dbReference type="AlphaFoldDB" id="A0A1C3E7Y7"/>
<organism evidence="1 2">
    <name type="scientific">Veronia pacifica</name>
    <dbReference type="NCBI Taxonomy" id="1080227"/>
    <lineage>
        <taxon>Bacteria</taxon>
        <taxon>Pseudomonadati</taxon>
        <taxon>Pseudomonadota</taxon>
        <taxon>Gammaproteobacteria</taxon>
        <taxon>Vibrionales</taxon>
        <taxon>Vibrionaceae</taxon>
        <taxon>Veronia</taxon>
    </lineage>
</organism>
<comment type="caution">
    <text evidence="1">The sequence shown here is derived from an EMBL/GenBank/DDBJ whole genome shotgun (WGS) entry which is preliminary data.</text>
</comment>
<keyword evidence="2" id="KW-1185">Reference proteome</keyword>
<evidence type="ECO:0000313" key="1">
    <source>
        <dbReference type="EMBL" id="ODA29343.1"/>
    </source>
</evidence>
<reference evidence="1 2" key="1">
    <citation type="submission" date="2016-05" db="EMBL/GenBank/DDBJ databases">
        <title>Genomic Taxonomy of the Vibrionaceae.</title>
        <authorList>
            <person name="Gomez-Gil B."/>
            <person name="Enciso-Ibarra J."/>
        </authorList>
    </citation>
    <scope>NUCLEOTIDE SEQUENCE [LARGE SCALE GENOMIC DNA]</scope>
    <source>
        <strain evidence="1 2">CAIM 1920</strain>
    </source>
</reference>
<name>A0A1C3E7Y7_9GAMM</name>
<evidence type="ECO:0000313" key="2">
    <source>
        <dbReference type="Proteomes" id="UP000094936"/>
    </source>
</evidence>
<dbReference type="Proteomes" id="UP000094936">
    <property type="component" value="Unassembled WGS sequence"/>
</dbReference>
<protein>
    <submittedName>
        <fullName evidence="1">Uncharacterized protein</fullName>
    </submittedName>
</protein>
<sequence length="165" mass="15893">MNIGAAVNSAGAAAGAVSALGGAATTVGAAAALAMCSPGAAGAILGGGSALTGVASVAAGGGAGIGSIAVQMLKPVMNEVIDFGKEAIIDIGKKALEKIGDAFGCGKKPNSGVCNGNGYQVPSFNYPIYGTCPPPAYFFPQPPITSYPLVSGSGMGGFTQYPFLS</sequence>
<dbReference type="RefSeq" id="WP_068905568.1">
    <property type="nucleotide sequence ID" value="NZ_JBHUIF010000013.1"/>
</dbReference>
<gene>
    <name evidence="1" type="ORF">A8L45_22365</name>
</gene>
<accession>A0A1C3E7Y7</accession>
<proteinExistence type="predicted"/>